<proteinExistence type="predicted"/>
<accession>A0A915KPF5</accession>
<keyword evidence="3" id="KW-1185">Reference proteome</keyword>
<reference evidence="4" key="1">
    <citation type="submission" date="2022-11" db="UniProtKB">
        <authorList>
            <consortium name="WormBaseParasite"/>
        </authorList>
    </citation>
    <scope>IDENTIFICATION</scope>
</reference>
<evidence type="ECO:0000256" key="1">
    <source>
        <dbReference type="SAM" id="Phobius"/>
    </source>
</evidence>
<dbReference type="WBParaSite" id="nRc.2.0.1.t40752-RA">
    <property type="protein sequence ID" value="nRc.2.0.1.t40752-RA"/>
    <property type="gene ID" value="nRc.2.0.1.g40752"/>
</dbReference>
<keyword evidence="1" id="KW-1133">Transmembrane helix</keyword>
<feature type="transmembrane region" description="Helical" evidence="1">
    <location>
        <begin position="127"/>
        <end position="149"/>
    </location>
</feature>
<sequence length="150" mass="17337">MGFADMIQLATNGFYCTFRCLFPGVQPPIFLDVIIIMPLTSCWFAYTMIAQTMAFNRFYSLWFISSAERVFSLRNTYVILGACWLYGVCHGVVRSTPWVHLFYDPNTYSILYDQRPGSKVALKVNGILNYVHSALILFWYILICLKVLIE</sequence>
<dbReference type="Pfam" id="PF10328">
    <property type="entry name" value="7TM_GPCR_Srx"/>
    <property type="match status" value="1"/>
</dbReference>
<protein>
    <submittedName>
        <fullName evidence="4">7TM GPCR serpentine receptor class x (Srx) domain-containing protein</fullName>
    </submittedName>
</protein>
<feature type="domain" description="7TM GPCR serpentine receptor class x (Srx)" evidence="2">
    <location>
        <begin position="5"/>
        <end position="147"/>
    </location>
</feature>
<evidence type="ECO:0000313" key="3">
    <source>
        <dbReference type="Proteomes" id="UP000887565"/>
    </source>
</evidence>
<dbReference type="SUPFAM" id="SSF81321">
    <property type="entry name" value="Family A G protein-coupled receptor-like"/>
    <property type="match status" value="1"/>
</dbReference>
<name>A0A915KPF5_ROMCU</name>
<dbReference type="InterPro" id="IPR019430">
    <property type="entry name" value="7TM_GPCR_serpentine_rcpt_Srx"/>
</dbReference>
<feature type="transmembrane region" description="Helical" evidence="1">
    <location>
        <begin position="76"/>
        <end position="93"/>
    </location>
</feature>
<dbReference type="AlphaFoldDB" id="A0A915KPF5"/>
<organism evidence="3 4">
    <name type="scientific">Romanomermis culicivorax</name>
    <name type="common">Nematode worm</name>
    <dbReference type="NCBI Taxonomy" id="13658"/>
    <lineage>
        <taxon>Eukaryota</taxon>
        <taxon>Metazoa</taxon>
        <taxon>Ecdysozoa</taxon>
        <taxon>Nematoda</taxon>
        <taxon>Enoplea</taxon>
        <taxon>Dorylaimia</taxon>
        <taxon>Mermithida</taxon>
        <taxon>Mermithoidea</taxon>
        <taxon>Mermithidae</taxon>
        <taxon>Romanomermis</taxon>
    </lineage>
</organism>
<keyword evidence="1" id="KW-0472">Membrane</keyword>
<dbReference type="Proteomes" id="UP000887565">
    <property type="component" value="Unplaced"/>
</dbReference>
<feature type="transmembrane region" description="Helical" evidence="1">
    <location>
        <begin position="29"/>
        <end position="55"/>
    </location>
</feature>
<evidence type="ECO:0000313" key="4">
    <source>
        <dbReference type="WBParaSite" id="nRc.2.0.1.t40752-RA"/>
    </source>
</evidence>
<keyword evidence="1" id="KW-0812">Transmembrane</keyword>
<evidence type="ECO:0000259" key="2">
    <source>
        <dbReference type="Pfam" id="PF10328"/>
    </source>
</evidence>